<dbReference type="PANTHER" id="PTHR45810:SF1">
    <property type="entry name" value="HISTONE H3-LIKE CENTROMERIC PROTEIN A"/>
    <property type="match status" value="1"/>
</dbReference>
<dbReference type="GO" id="GO:0046982">
    <property type="term" value="F:protein heterodimerization activity"/>
    <property type="evidence" value="ECO:0007669"/>
    <property type="project" value="InterPro"/>
</dbReference>
<dbReference type="PANTHER" id="PTHR45810">
    <property type="entry name" value="HISTONE H3.2"/>
    <property type="match status" value="1"/>
</dbReference>
<proteinExistence type="inferred from homology"/>
<dbReference type="InterPro" id="IPR007125">
    <property type="entry name" value="H2A/H2B/H3"/>
</dbReference>
<dbReference type="AlphaFoldDB" id="A0A9P9YII3"/>
<feature type="region of interest" description="Disordered" evidence="2">
    <location>
        <begin position="1"/>
        <end position="139"/>
    </location>
</feature>
<gene>
    <name evidence="4" type="ORF">M5D96_009725</name>
</gene>
<protein>
    <recommendedName>
        <fullName evidence="3">Core Histone H2A/H2B/H3 domain-containing protein</fullName>
    </recommendedName>
</protein>
<feature type="compositionally biased region" description="Polar residues" evidence="2">
    <location>
        <begin position="92"/>
        <end position="105"/>
    </location>
</feature>
<dbReference type="GO" id="GO:0030527">
    <property type="term" value="F:structural constituent of chromatin"/>
    <property type="evidence" value="ECO:0007669"/>
    <property type="project" value="InterPro"/>
</dbReference>
<feature type="compositionally biased region" description="Low complexity" evidence="2">
    <location>
        <begin position="108"/>
        <end position="119"/>
    </location>
</feature>
<keyword evidence="5" id="KW-1185">Reference proteome</keyword>
<evidence type="ECO:0000259" key="3">
    <source>
        <dbReference type="Pfam" id="PF00125"/>
    </source>
</evidence>
<comment type="similarity">
    <text evidence="1">Belongs to the histone H3 family.</text>
</comment>
<name>A0A9P9YII3_9MUSC</name>
<feature type="domain" description="Core Histone H2A/H2B/H3" evidence="3">
    <location>
        <begin position="137"/>
        <end position="221"/>
    </location>
</feature>
<evidence type="ECO:0000256" key="2">
    <source>
        <dbReference type="SAM" id="MobiDB-lite"/>
    </source>
</evidence>
<reference evidence="4" key="1">
    <citation type="journal article" date="2023" name="Genome Biol. Evol.">
        <title>Long-read-based Genome Assembly of Drosophila gunungcola Reveals Fewer Chemosensory Genes in Flower-breeding Species.</title>
        <authorList>
            <person name="Negi A."/>
            <person name="Liao B.Y."/>
            <person name="Yeh S.D."/>
        </authorList>
    </citation>
    <scope>NUCLEOTIDE SEQUENCE</scope>
    <source>
        <strain evidence="4">Sukarami</strain>
    </source>
</reference>
<dbReference type="SMART" id="SM00428">
    <property type="entry name" value="H3"/>
    <property type="match status" value="1"/>
</dbReference>
<accession>A0A9P9YII3</accession>
<evidence type="ECO:0000313" key="4">
    <source>
        <dbReference type="EMBL" id="KAI8037572.1"/>
    </source>
</evidence>
<dbReference type="Proteomes" id="UP001059596">
    <property type="component" value="Unassembled WGS sequence"/>
</dbReference>
<dbReference type="GO" id="GO:0000786">
    <property type="term" value="C:nucleosome"/>
    <property type="evidence" value="ECO:0007669"/>
    <property type="project" value="InterPro"/>
</dbReference>
<dbReference type="InterPro" id="IPR000164">
    <property type="entry name" value="Histone_H3/CENP-A"/>
</dbReference>
<evidence type="ECO:0000256" key="1">
    <source>
        <dbReference type="ARBA" id="ARBA00010343"/>
    </source>
</evidence>
<dbReference type="InterPro" id="IPR009072">
    <property type="entry name" value="Histone-fold"/>
</dbReference>
<evidence type="ECO:0000313" key="5">
    <source>
        <dbReference type="Proteomes" id="UP001059596"/>
    </source>
</evidence>
<dbReference type="GO" id="GO:0003677">
    <property type="term" value="F:DNA binding"/>
    <property type="evidence" value="ECO:0007669"/>
    <property type="project" value="InterPro"/>
</dbReference>
<comment type="caution">
    <text evidence="4">The sequence shown here is derived from an EMBL/GenBank/DDBJ whole genome shotgun (WGS) entry which is preliminary data.</text>
</comment>
<sequence length="230" mass="25854">MRGSKPTLGDTDAENDDDTAFRSPDPEDVTDYGLEFTSSRLELQETANRRCSTLRKRSDARPADTTLSSDEEDQENRQPAARSAGTRRMAHQQGSRPLAQTQQARTLAPASASGSRPAAVQPPPRRRKPGNPMSKAQRMDREIRRLQNHPGLLIPKLPFSRLVRELIIKHSQGDPMRVTEGALLAMQESSEIFLTQRLTDSYLLTKHRQRVTLEVRDMALMAMICDRAHS</sequence>
<organism evidence="4 5">
    <name type="scientific">Drosophila gunungcola</name>
    <name type="common">fruit fly</name>
    <dbReference type="NCBI Taxonomy" id="103775"/>
    <lineage>
        <taxon>Eukaryota</taxon>
        <taxon>Metazoa</taxon>
        <taxon>Ecdysozoa</taxon>
        <taxon>Arthropoda</taxon>
        <taxon>Hexapoda</taxon>
        <taxon>Insecta</taxon>
        <taxon>Pterygota</taxon>
        <taxon>Neoptera</taxon>
        <taxon>Endopterygota</taxon>
        <taxon>Diptera</taxon>
        <taxon>Brachycera</taxon>
        <taxon>Muscomorpha</taxon>
        <taxon>Ephydroidea</taxon>
        <taxon>Drosophilidae</taxon>
        <taxon>Drosophila</taxon>
        <taxon>Sophophora</taxon>
    </lineage>
</organism>
<dbReference type="Gene3D" id="1.10.20.10">
    <property type="entry name" value="Histone, subunit A"/>
    <property type="match status" value="1"/>
</dbReference>
<feature type="compositionally biased region" description="Polar residues" evidence="2">
    <location>
        <begin position="36"/>
        <end position="51"/>
    </location>
</feature>
<dbReference type="EMBL" id="JAMKOV010000012">
    <property type="protein sequence ID" value="KAI8037572.1"/>
    <property type="molecule type" value="Genomic_DNA"/>
</dbReference>
<dbReference type="SUPFAM" id="SSF47113">
    <property type="entry name" value="Histone-fold"/>
    <property type="match status" value="1"/>
</dbReference>
<dbReference type="Pfam" id="PF00125">
    <property type="entry name" value="Histone"/>
    <property type="match status" value="1"/>
</dbReference>